<dbReference type="SUPFAM" id="SSF53448">
    <property type="entry name" value="Nucleotide-diphospho-sugar transferases"/>
    <property type="match status" value="1"/>
</dbReference>
<comment type="caution">
    <text evidence="3">The sequence shown here is derived from an EMBL/GenBank/DDBJ whole genome shotgun (WGS) entry which is preliminary data.</text>
</comment>
<keyword evidence="3" id="KW-0808">Transferase</keyword>
<proteinExistence type="predicted"/>
<keyword evidence="1" id="KW-0812">Transmembrane</keyword>
<evidence type="ECO:0000256" key="1">
    <source>
        <dbReference type="SAM" id="Phobius"/>
    </source>
</evidence>
<dbReference type="OrthoDB" id="46222at2157"/>
<accession>L9W930</accession>
<dbReference type="eggNOG" id="arCOG01385">
    <property type="taxonomic scope" value="Archaea"/>
</dbReference>
<evidence type="ECO:0000313" key="4">
    <source>
        <dbReference type="Proteomes" id="UP000011599"/>
    </source>
</evidence>
<dbReference type="PANTHER" id="PTHR43685">
    <property type="entry name" value="GLYCOSYLTRANSFERASE"/>
    <property type="match status" value="1"/>
</dbReference>
<dbReference type="Pfam" id="PF00535">
    <property type="entry name" value="Glycos_transf_2"/>
    <property type="match status" value="1"/>
</dbReference>
<dbReference type="PANTHER" id="PTHR43685:SF2">
    <property type="entry name" value="GLYCOSYLTRANSFERASE 2-LIKE DOMAIN-CONTAINING PROTEIN"/>
    <property type="match status" value="1"/>
</dbReference>
<dbReference type="STRING" id="1114856.GCA_000383975_03728"/>
<keyword evidence="1" id="KW-1133">Transmembrane helix</keyword>
<sequence length="289" mass="32522">MIQSNKTLPTVSIVVPVYNDPTGLRTCLECLESQTYPKEKLNIIVVDNKSTDHTPDVAKEFDVELLYETNIQGSYAARNKGIKHSNNEIIAMTDSDCKPIDQWIARGVHKLLNQPADLVGGAVKFELSKSPSNSEILDSISNMQNKENIETRNVAKTANLFSKREVFKKIGLFPHELISGGDVGWTKKATESGFKLSYSSNAIVFHPTRSFLPLVKKQFRVGRGISQSSQSKSILRLLFPPNPIRIFKKMRKNDVRTWNFLPVWLIGWVLKTVTAIGNLYEGTNRNEKS</sequence>
<organism evidence="3 4">
    <name type="scientific">Natronorubrum tibetense GA33</name>
    <dbReference type="NCBI Taxonomy" id="1114856"/>
    <lineage>
        <taxon>Archaea</taxon>
        <taxon>Methanobacteriati</taxon>
        <taxon>Methanobacteriota</taxon>
        <taxon>Stenosarchaea group</taxon>
        <taxon>Halobacteria</taxon>
        <taxon>Halobacteriales</taxon>
        <taxon>Natrialbaceae</taxon>
        <taxon>Natronorubrum</taxon>
    </lineage>
</organism>
<dbReference type="AlphaFoldDB" id="L9W930"/>
<dbReference type="InterPro" id="IPR029044">
    <property type="entry name" value="Nucleotide-diphossugar_trans"/>
</dbReference>
<protein>
    <submittedName>
        <fullName evidence="3">Glycosyltransferase AglE</fullName>
    </submittedName>
</protein>
<evidence type="ECO:0000259" key="2">
    <source>
        <dbReference type="Pfam" id="PF00535"/>
    </source>
</evidence>
<evidence type="ECO:0000313" key="3">
    <source>
        <dbReference type="EMBL" id="ELY45776.1"/>
    </source>
</evidence>
<dbReference type="GO" id="GO:0016740">
    <property type="term" value="F:transferase activity"/>
    <property type="evidence" value="ECO:0007669"/>
    <property type="project" value="UniProtKB-KW"/>
</dbReference>
<dbReference type="EMBL" id="AOHW01000006">
    <property type="protein sequence ID" value="ELY45776.1"/>
    <property type="molecule type" value="Genomic_DNA"/>
</dbReference>
<name>L9W930_9EURY</name>
<dbReference type="RefSeq" id="WP_006088210.1">
    <property type="nucleotide sequence ID" value="NZ_AOHW01000006.1"/>
</dbReference>
<dbReference type="InterPro" id="IPR001173">
    <property type="entry name" value="Glyco_trans_2-like"/>
</dbReference>
<feature type="transmembrane region" description="Helical" evidence="1">
    <location>
        <begin position="258"/>
        <end position="280"/>
    </location>
</feature>
<dbReference type="InterPro" id="IPR050834">
    <property type="entry name" value="Glycosyltransf_2"/>
</dbReference>
<dbReference type="Proteomes" id="UP000011599">
    <property type="component" value="Unassembled WGS sequence"/>
</dbReference>
<dbReference type="Gene3D" id="3.90.550.10">
    <property type="entry name" value="Spore Coat Polysaccharide Biosynthesis Protein SpsA, Chain A"/>
    <property type="match status" value="1"/>
</dbReference>
<gene>
    <name evidence="3" type="ORF">C496_02502</name>
</gene>
<keyword evidence="4" id="KW-1185">Reference proteome</keyword>
<keyword evidence="1" id="KW-0472">Membrane</keyword>
<feature type="domain" description="Glycosyltransferase 2-like" evidence="2">
    <location>
        <begin position="12"/>
        <end position="136"/>
    </location>
</feature>
<reference evidence="3 4" key="1">
    <citation type="journal article" date="2014" name="PLoS Genet.">
        <title>Phylogenetically driven sequencing of extremely halophilic archaea reveals strategies for static and dynamic osmo-response.</title>
        <authorList>
            <person name="Becker E.A."/>
            <person name="Seitzer P.M."/>
            <person name="Tritt A."/>
            <person name="Larsen D."/>
            <person name="Krusor M."/>
            <person name="Yao A.I."/>
            <person name="Wu D."/>
            <person name="Madern D."/>
            <person name="Eisen J.A."/>
            <person name="Darling A.E."/>
            <person name="Facciotti M.T."/>
        </authorList>
    </citation>
    <scope>NUCLEOTIDE SEQUENCE [LARGE SCALE GENOMIC DNA]</scope>
    <source>
        <strain evidence="3 4">GA33</strain>
    </source>
</reference>